<reference evidence="2 3" key="1">
    <citation type="submission" date="2023-03" db="EMBL/GenBank/DDBJ databases">
        <authorList>
            <person name="Shen W."/>
            <person name="Cai J."/>
        </authorList>
    </citation>
    <scope>NUCLEOTIDE SEQUENCE [LARGE SCALE GENOMIC DNA]</scope>
    <source>
        <strain evidence="2 3">B516</strain>
    </source>
</reference>
<name>A0ABD5FMU0_ENTCA</name>
<dbReference type="SUPFAM" id="SSF53756">
    <property type="entry name" value="UDP-Glycosyltransferase/glycogen phosphorylase"/>
    <property type="match status" value="1"/>
</dbReference>
<dbReference type="AlphaFoldDB" id="A0ABD5FMU0"/>
<dbReference type="InterPro" id="IPR001296">
    <property type="entry name" value="Glyco_trans_1"/>
</dbReference>
<organism evidence="2 3">
    <name type="scientific">Enterococcus casseliflavus</name>
    <name type="common">Enterococcus flavescens</name>
    <dbReference type="NCBI Taxonomy" id="37734"/>
    <lineage>
        <taxon>Bacteria</taxon>
        <taxon>Bacillati</taxon>
        <taxon>Bacillota</taxon>
        <taxon>Bacilli</taxon>
        <taxon>Lactobacillales</taxon>
        <taxon>Enterococcaceae</taxon>
        <taxon>Enterococcus</taxon>
    </lineage>
</organism>
<feature type="domain" description="Glycosyl transferase family 1" evidence="1">
    <location>
        <begin position="176"/>
        <end position="258"/>
    </location>
</feature>
<sequence>MRGVYLSQDLSHAGGIEKKIYKQIEEFEKNNFTIYKAINPKRNIFHLIRNVIPFFSKQYFMSDNINWIEYDFVYIRKGAVLDKSVIDLLTKIKLQNPQILIIMEIPTYPYINEFKGLLKWIIKSKEKLWVPKLKLYVDLFVTYSDDKKIYDIPCLNISNAYDFPERPPLIKCSSDSIQLLGVAALCFYHGYDRVIEGLNNYYQSSKSQRQIQFQLVGDGPVLKEYEQLVKKYQLEDKVTFHGRIAFSDLDRFYQTADIGIDSLARHRSGVFYNSSLKGKEYLAKGLPIISGVKTELDSENLSFYYKIPNDDTPLDIEKVVEWYDSLRKNMSKKELTNFIYKYGKSNYTFEKTFQPVVDYLKERETKRK</sequence>
<dbReference type="Pfam" id="PF00534">
    <property type="entry name" value="Glycos_transf_1"/>
    <property type="match status" value="1"/>
</dbReference>
<evidence type="ECO:0000313" key="2">
    <source>
        <dbReference type="EMBL" id="MDT2982878.1"/>
    </source>
</evidence>
<dbReference type="Proteomes" id="UP001253851">
    <property type="component" value="Unassembled WGS sequence"/>
</dbReference>
<accession>A0ABD5FMU0</accession>
<proteinExistence type="predicted"/>
<dbReference type="Gene3D" id="3.40.50.2000">
    <property type="entry name" value="Glycogen Phosphorylase B"/>
    <property type="match status" value="2"/>
</dbReference>
<dbReference type="EMBL" id="JARQDZ010000003">
    <property type="protein sequence ID" value="MDT2982878.1"/>
    <property type="molecule type" value="Genomic_DNA"/>
</dbReference>
<evidence type="ECO:0000313" key="3">
    <source>
        <dbReference type="Proteomes" id="UP001253851"/>
    </source>
</evidence>
<comment type="caution">
    <text evidence="2">The sequence shown here is derived from an EMBL/GenBank/DDBJ whole genome shotgun (WGS) entry which is preliminary data.</text>
</comment>
<evidence type="ECO:0000259" key="1">
    <source>
        <dbReference type="Pfam" id="PF00534"/>
    </source>
</evidence>
<dbReference type="RefSeq" id="WP_060792199.1">
    <property type="nucleotide sequence ID" value="NZ_BAAAXK010000011.1"/>
</dbReference>
<gene>
    <name evidence="2" type="ORF">P7I34_09400</name>
</gene>
<protein>
    <submittedName>
        <fullName evidence="2">Glycosyltransferase</fullName>
    </submittedName>
</protein>